<feature type="short sequence motif" description="GXSXG" evidence="4">
    <location>
        <begin position="37"/>
        <end position="41"/>
    </location>
</feature>
<dbReference type="OrthoDB" id="9802424at2"/>
<dbReference type="Proteomes" id="UP000240509">
    <property type="component" value="Unassembled WGS sequence"/>
</dbReference>
<dbReference type="Pfam" id="PF01734">
    <property type="entry name" value="Patatin"/>
    <property type="match status" value="1"/>
</dbReference>
<dbReference type="EMBL" id="PZJJ01000002">
    <property type="protein sequence ID" value="PTL40292.1"/>
    <property type="molecule type" value="Genomic_DNA"/>
</dbReference>
<dbReference type="Gene3D" id="3.40.1090.10">
    <property type="entry name" value="Cytosolic phospholipase A2 catalytic domain"/>
    <property type="match status" value="2"/>
</dbReference>
<dbReference type="AlphaFoldDB" id="A0A2T4UA73"/>
<dbReference type="GO" id="GO:0016042">
    <property type="term" value="P:lipid catabolic process"/>
    <property type="evidence" value="ECO:0007669"/>
    <property type="project" value="UniProtKB-UniRule"/>
</dbReference>
<proteinExistence type="predicted"/>
<dbReference type="RefSeq" id="WP_107583470.1">
    <property type="nucleotide sequence ID" value="NZ_PZJJ01000002.1"/>
</dbReference>
<dbReference type="InterPro" id="IPR016035">
    <property type="entry name" value="Acyl_Trfase/lysoPLipase"/>
</dbReference>
<name>A0A2T4UA73_9BACI</name>
<dbReference type="SUPFAM" id="SSF52151">
    <property type="entry name" value="FabD/lysophospholipase-like"/>
    <property type="match status" value="1"/>
</dbReference>
<keyword evidence="3 4" id="KW-0443">Lipid metabolism</keyword>
<dbReference type="PANTHER" id="PTHR14226:SF25">
    <property type="entry name" value="PHOSPHOESTERASE"/>
    <property type="match status" value="1"/>
</dbReference>
<keyword evidence="7" id="KW-1185">Reference proteome</keyword>
<comment type="caution">
    <text evidence="6">The sequence shown here is derived from an EMBL/GenBank/DDBJ whole genome shotgun (WGS) entry which is preliminary data.</text>
</comment>
<protein>
    <submittedName>
        <fullName evidence="6">Patatin family protein</fullName>
    </submittedName>
</protein>
<dbReference type="GO" id="GO:0016787">
    <property type="term" value="F:hydrolase activity"/>
    <property type="evidence" value="ECO:0007669"/>
    <property type="project" value="UniProtKB-UniRule"/>
</dbReference>
<feature type="active site" description="Nucleophile" evidence="4">
    <location>
        <position position="39"/>
    </location>
</feature>
<accession>A0A2T4UA73</accession>
<evidence type="ECO:0000256" key="4">
    <source>
        <dbReference type="PROSITE-ProRule" id="PRU01161"/>
    </source>
</evidence>
<feature type="short sequence motif" description="DGA/G" evidence="4">
    <location>
        <begin position="160"/>
        <end position="162"/>
    </location>
</feature>
<keyword evidence="1 4" id="KW-0378">Hydrolase</keyword>
<evidence type="ECO:0000256" key="1">
    <source>
        <dbReference type="ARBA" id="ARBA00022801"/>
    </source>
</evidence>
<dbReference type="InterPro" id="IPR050301">
    <property type="entry name" value="NTE"/>
</dbReference>
<dbReference type="InterPro" id="IPR037483">
    <property type="entry name" value="YjjU-like"/>
</dbReference>
<evidence type="ECO:0000259" key="5">
    <source>
        <dbReference type="PROSITE" id="PS51635"/>
    </source>
</evidence>
<organism evidence="6 7">
    <name type="scientific">Alkalicoccus saliphilus</name>
    <dbReference type="NCBI Taxonomy" id="200989"/>
    <lineage>
        <taxon>Bacteria</taxon>
        <taxon>Bacillati</taxon>
        <taxon>Bacillota</taxon>
        <taxon>Bacilli</taxon>
        <taxon>Bacillales</taxon>
        <taxon>Bacillaceae</taxon>
        <taxon>Alkalicoccus</taxon>
    </lineage>
</organism>
<dbReference type="PANTHER" id="PTHR14226">
    <property type="entry name" value="NEUROPATHY TARGET ESTERASE/SWISS CHEESE D.MELANOGASTER"/>
    <property type="match status" value="1"/>
</dbReference>
<evidence type="ECO:0000313" key="7">
    <source>
        <dbReference type="Proteomes" id="UP000240509"/>
    </source>
</evidence>
<dbReference type="CDD" id="cd07208">
    <property type="entry name" value="Pat_hypo_Ecoli_yjju_like"/>
    <property type="match status" value="1"/>
</dbReference>
<evidence type="ECO:0000256" key="2">
    <source>
        <dbReference type="ARBA" id="ARBA00022963"/>
    </source>
</evidence>
<keyword evidence="2 4" id="KW-0442">Lipid degradation</keyword>
<sequence length="284" mass="32889">MKQTGLVLEGGGMRGVFTSGALEYLLESQMEFPYVIGVSAGACNAASYISRQKGRNRAVTVGYADHPDYISYKRLLRHGELFNMDLIFDQIPNTENPFDYTNFFSSNQEFYVGVTDCMSGGTIYYEKDEMREGLNKILRASSSLPFVAPPINYDGRILMDGGLSDPVPVIRSVKDGNEKHVIVLTQKMGYRKAPAKRGMWYFRRKYREFPGLINIIENRYLIYNQTLDYIHEMERKGKAFVIRPLELYDVSRTDRNRTRLERLYHHGYEQMKKRADELEKFLTT</sequence>
<feature type="short sequence motif" description="GXGXXG" evidence="4">
    <location>
        <begin position="10"/>
        <end position="15"/>
    </location>
</feature>
<dbReference type="InterPro" id="IPR002641">
    <property type="entry name" value="PNPLA_dom"/>
</dbReference>
<feature type="domain" description="PNPLA" evidence="5">
    <location>
        <begin position="6"/>
        <end position="173"/>
    </location>
</feature>
<reference evidence="6 7" key="1">
    <citation type="submission" date="2018-03" db="EMBL/GenBank/DDBJ databases">
        <title>Alkalicoccus saliphilus sp. nov., isolated from a mineral pool.</title>
        <authorList>
            <person name="Zhao B."/>
        </authorList>
    </citation>
    <scope>NUCLEOTIDE SEQUENCE [LARGE SCALE GENOMIC DNA]</scope>
    <source>
        <strain evidence="6 7">6AG</strain>
    </source>
</reference>
<dbReference type="InterPro" id="IPR045943">
    <property type="entry name" value="DUF6363"/>
</dbReference>
<dbReference type="Pfam" id="PF19890">
    <property type="entry name" value="DUF6363"/>
    <property type="match status" value="1"/>
</dbReference>
<feature type="active site" description="Proton acceptor" evidence="4">
    <location>
        <position position="160"/>
    </location>
</feature>
<evidence type="ECO:0000256" key="3">
    <source>
        <dbReference type="ARBA" id="ARBA00023098"/>
    </source>
</evidence>
<evidence type="ECO:0000313" key="6">
    <source>
        <dbReference type="EMBL" id="PTL40292.1"/>
    </source>
</evidence>
<dbReference type="PROSITE" id="PS51635">
    <property type="entry name" value="PNPLA"/>
    <property type="match status" value="1"/>
</dbReference>
<gene>
    <name evidence="6" type="ORF">C6Y45_02615</name>
</gene>